<dbReference type="SUPFAM" id="SSF53187">
    <property type="entry name" value="Zn-dependent exopeptidases"/>
    <property type="match status" value="2"/>
</dbReference>
<evidence type="ECO:0000259" key="12">
    <source>
        <dbReference type="PROSITE" id="PS52035"/>
    </source>
</evidence>
<dbReference type="GO" id="GO:0008270">
    <property type="term" value="F:zinc ion binding"/>
    <property type="evidence" value="ECO:0007669"/>
    <property type="project" value="InterPro"/>
</dbReference>
<dbReference type="GO" id="GO:0004181">
    <property type="term" value="F:metallocarboxypeptidase activity"/>
    <property type="evidence" value="ECO:0007669"/>
    <property type="project" value="InterPro"/>
</dbReference>
<evidence type="ECO:0000256" key="8">
    <source>
        <dbReference type="ARBA" id="ARBA00023180"/>
    </source>
</evidence>
<evidence type="ECO:0000256" key="6">
    <source>
        <dbReference type="ARBA" id="ARBA00022801"/>
    </source>
</evidence>
<comment type="caution">
    <text evidence="13">The sequence shown here is derived from an EMBL/GenBank/DDBJ whole genome shotgun (WGS) entry which is preliminary data.</text>
</comment>
<dbReference type="GO" id="GO:0006518">
    <property type="term" value="P:peptide metabolic process"/>
    <property type="evidence" value="ECO:0007669"/>
    <property type="project" value="TreeGrafter"/>
</dbReference>
<dbReference type="SMART" id="SM00631">
    <property type="entry name" value="Zn_pept"/>
    <property type="match status" value="2"/>
</dbReference>
<dbReference type="PROSITE" id="PS00132">
    <property type="entry name" value="CARBOXYPEPT_ZN_1"/>
    <property type="match status" value="2"/>
</dbReference>
<keyword evidence="6" id="KW-0378">Hydrolase</keyword>
<organism evidence="13 14">
    <name type="scientific">Halocaridina rubra</name>
    <name type="common">Hawaiian red shrimp</name>
    <dbReference type="NCBI Taxonomy" id="373956"/>
    <lineage>
        <taxon>Eukaryota</taxon>
        <taxon>Metazoa</taxon>
        <taxon>Ecdysozoa</taxon>
        <taxon>Arthropoda</taxon>
        <taxon>Crustacea</taxon>
        <taxon>Multicrustacea</taxon>
        <taxon>Malacostraca</taxon>
        <taxon>Eumalacostraca</taxon>
        <taxon>Eucarida</taxon>
        <taxon>Decapoda</taxon>
        <taxon>Pleocyemata</taxon>
        <taxon>Caridea</taxon>
        <taxon>Atyoidea</taxon>
        <taxon>Atyidae</taxon>
        <taxon>Halocaridina</taxon>
    </lineage>
</organism>
<evidence type="ECO:0000256" key="2">
    <source>
        <dbReference type="ARBA" id="ARBA00005988"/>
    </source>
</evidence>
<evidence type="ECO:0000256" key="4">
    <source>
        <dbReference type="ARBA" id="ARBA00022670"/>
    </source>
</evidence>
<dbReference type="CDD" id="cd11308">
    <property type="entry name" value="Peptidase_M14NE-CP-C_like"/>
    <property type="match status" value="1"/>
</dbReference>
<dbReference type="InterPro" id="IPR008969">
    <property type="entry name" value="CarboxyPept-like_regulatory"/>
</dbReference>
<evidence type="ECO:0000256" key="11">
    <source>
        <dbReference type="SAM" id="SignalP"/>
    </source>
</evidence>
<evidence type="ECO:0000313" key="13">
    <source>
        <dbReference type="EMBL" id="KAK7026827.1"/>
    </source>
</evidence>
<keyword evidence="11" id="KW-0732">Signal</keyword>
<dbReference type="Pfam" id="PF00246">
    <property type="entry name" value="Peptidase_M14"/>
    <property type="match status" value="2"/>
</dbReference>
<feature type="domain" description="Peptidase M14" evidence="12">
    <location>
        <begin position="475"/>
        <end position="684"/>
    </location>
</feature>
<keyword evidence="7" id="KW-0862">Zinc</keyword>
<evidence type="ECO:0000256" key="9">
    <source>
        <dbReference type="PROSITE-ProRule" id="PRU01379"/>
    </source>
</evidence>
<dbReference type="PRINTS" id="PR00765">
    <property type="entry name" value="CRBOXYPTASEA"/>
</dbReference>
<keyword evidence="8" id="KW-0325">Glycoprotein</keyword>
<evidence type="ECO:0000256" key="3">
    <source>
        <dbReference type="ARBA" id="ARBA00022645"/>
    </source>
</evidence>
<reference evidence="13 14" key="1">
    <citation type="submission" date="2023-11" db="EMBL/GenBank/DDBJ databases">
        <title>Halocaridina rubra genome assembly.</title>
        <authorList>
            <person name="Smith C."/>
        </authorList>
    </citation>
    <scope>NUCLEOTIDE SEQUENCE [LARGE SCALE GENOMIC DNA]</scope>
    <source>
        <strain evidence="13">EP-1</strain>
        <tissue evidence="13">Whole</tissue>
    </source>
</reference>
<feature type="chain" id="PRO_5042828538" description="Peptidase M14 domain-containing protein" evidence="11">
    <location>
        <begin position="27"/>
        <end position="684"/>
    </location>
</feature>
<keyword evidence="4" id="KW-0645">Protease</keyword>
<dbReference type="AlphaFoldDB" id="A0AAN8ZTN7"/>
<dbReference type="Gene3D" id="2.60.40.1120">
    <property type="entry name" value="Carboxypeptidase-like, regulatory domain"/>
    <property type="match status" value="1"/>
</dbReference>
<dbReference type="CDD" id="cd03868">
    <property type="entry name" value="M14_CPD_I"/>
    <property type="match status" value="1"/>
</dbReference>
<dbReference type="InterPro" id="IPR057247">
    <property type="entry name" value="CARBOXYPEPT_ZN_2"/>
</dbReference>
<gene>
    <name evidence="13" type="ORF">SK128_005655</name>
</gene>
<evidence type="ECO:0000256" key="10">
    <source>
        <dbReference type="SAM" id="MobiDB-lite"/>
    </source>
</evidence>
<dbReference type="InterPro" id="IPR057246">
    <property type="entry name" value="CARBOXYPEPT_ZN_1"/>
</dbReference>
<dbReference type="Pfam" id="PF13620">
    <property type="entry name" value="CarboxypepD_reg"/>
    <property type="match status" value="1"/>
</dbReference>
<dbReference type="GO" id="GO:0016485">
    <property type="term" value="P:protein processing"/>
    <property type="evidence" value="ECO:0007669"/>
    <property type="project" value="TreeGrafter"/>
</dbReference>
<evidence type="ECO:0000313" key="14">
    <source>
        <dbReference type="Proteomes" id="UP001381693"/>
    </source>
</evidence>
<dbReference type="PROSITE" id="PS00133">
    <property type="entry name" value="CARBOXYPEPT_ZN_2"/>
    <property type="match status" value="2"/>
</dbReference>
<comment type="similarity">
    <text evidence="2 9">Belongs to the peptidase M14 family.</text>
</comment>
<dbReference type="PROSITE" id="PS52035">
    <property type="entry name" value="PEPTIDASE_M14"/>
    <property type="match status" value="2"/>
</dbReference>
<feature type="signal peptide" evidence="11">
    <location>
        <begin position="1"/>
        <end position="26"/>
    </location>
</feature>
<feature type="domain" description="Peptidase M14" evidence="12">
    <location>
        <begin position="46"/>
        <end position="341"/>
    </location>
</feature>
<accession>A0AAN8ZTN7</accession>
<comment type="cofactor">
    <cofactor evidence="1">
        <name>Zn(2+)</name>
        <dbReference type="ChEBI" id="CHEBI:29105"/>
    </cofactor>
</comment>
<dbReference type="SUPFAM" id="SSF49464">
    <property type="entry name" value="Carboxypeptidase regulatory domain-like"/>
    <property type="match status" value="1"/>
</dbReference>
<keyword evidence="5" id="KW-0479">Metal-binding</keyword>
<evidence type="ECO:0000256" key="1">
    <source>
        <dbReference type="ARBA" id="ARBA00001947"/>
    </source>
</evidence>
<feature type="active site" description="Proton donor/acceptor" evidence="9">
    <location>
        <position position="311"/>
    </location>
</feature>
<feature type="region of interest" description="Disordered" evidence="10">
    <location>
        <begin position="446"/>
        <end position="470"/>
    </location>
</feature>
<dbReference type="InterPro" id="IPR000834">
    <property type="entry name" value="Peptidase_M14"/>
</dbReference>
<name>A0AAN8ZTN7_HALRR</name>
<evidence type="ECO:0000256" key="7">
    <source>
        <dbReference type="ARBA" id="ARBA00022833"/>
    </source>
</evidence>
<sequence length="684" mass="77265">MGSWRYNYILHILSIFILAGQKYVTGKIQSGSPGDVTEVDNIDMSQYHHYEDVLALAEQLKKMHPTLVDYYSIGQSVEGRDLLVIKISENIQERGECEPMFKYVANMHGDETVGRQLTIFLAQYLVNNYMKDERLTKLLNTTEIHLMPSMNPDGFELAKEGSCDGIEKSGRENAKFVDLNRDFPSQWNKLTEKEMYSGRQPETLAVMSWIVNNPFVLSGNLHGGSVVASYPFDDTSLHRDCCVPSETADSKLFKHLANVYASNHGTMFKGNLCPGDNFKNGVTNGAFWYDVKGGMQDFNYVFGSCSEVTFELSCCKYPMAVELPTEWINNRQSLVSFMEQIHMGVKGVVRDAETGNVLPGIFVSVEELNYNVTTSSRGEYWRLLLLGNYTLVAKGHGYETARQRIQVTNGTVLRADINMNRVERAATDHAGPLATSNLSIAVTTSTTTTARTTIPTTTKPKKPEEEGFTTPPEFKYHDYLDLENFMKKFHERYPTLTRLYSIGKSVEGRQLYVMEITDNPGIHEPGEPEFKYIGNMHGNEAVGRESLLLLIQYLLETYGVDERTTSLVNKTRIHILPTMNPDGFELAHEGDYFGAVGRPNKNKMDLNRNFPDQFFTNRANAKQEPETNAVMIWSKEYPFVLSANLHGGSLVANYPFDDHPEDKSGQYSACPDDAYRRVYAVYTV</sequence>
<dbReference type="GO" id="GO:0005615">
    <property type="term" value="C:extracellular space"/>
    <property type="evidence" value="ECO:0007669"/>
    <property type="project" value="TreeGrafter"/>
</dbReference>
<dbReference type="InterPro" id="IPR050753">
    <property type="entry name" value="Peptidase_M14_domain"/>
</dbReference>
<protein>
    <recommendedName>
        <fullName evidence="12">Peptidase M14 domain-containing protein</fullName>
    </recommendedName>
</protein>
<dbReference type="PANTHER" id="PTHR11532">
    <property type="entry name" value="PROTEASE M14 CARBOXYPEPTIDASE"/>
    <property type="match status" value="1"/>
</dbReference>
<dbReference type="FunFam" id="3.40.630.10:FF:000020">
    <property type="entry name" value="Carboxypeptidase D"/>
    <property type="match status" value="1"/>
</dbReference>
<dbReference type="EMBL" id="JAXCGZ010022697">
    <property type="protein sequence ID" value="KAK7026827.1"/>
    <property type="molecule type" value="Genomic_DNA"/>
</dbReference>
<evidence type="ECO:0000256" key="5">
    <source>
        <dbReference type="ARBA" id="ARBA00022723"/>
    </source>
</evidence>
<dbReference type="PANTHER" id="PTHR11532:SF73">
    <property type="entry name" value="CARBOXYPEPTIDASE D"/>
    <property type="match status" value="1"/>
</dbReference>
<proteinExistence type="inferred from homology"/>
<feature type="compositionally biased region" description="Low complexity" evidence="10">
    <location>
        <begin position="446"/>
        <end position="458"/>
    </location>
</feature>
<dbReference type="Proteomes" id="UP001381693">
    <property type="component" value="Unassembled WGS sequence"/>
</dbReference>
<keyword evidence="14" id="KW-1185">Reference proteome</keyword>
<keyword evidence="3" id="KW-0121">Carboxypeptidase</keyword>
<dbReference type="Gene3D" id="3.40.630.10">
    <property type="entry name" value="Zn peptidases"/>
    <property type="match status" value="2"/>
</dbReference>
<comment type="caution">
    <text evidence="9">Lacks conserved residue(s) required for the propagation of feature annotation.</text>
</comment>